<dbReference type="Gene3D" id="3.10.450.50">
    <property type="match status" value="1"/>
</dbReference>
<keyword evidence="2" id="KW-1185">Reference proteome</keyword>
<gene>
    <name evidence="1" type="ORF">YM304_06020</name>
</gene>
<sequence>MPSSDDNKKIIADLVDAQWNRRDLDFVRATYAPDASIFVPGYDTGGIDDVIDDAQHYFDAFTDVTMSVDDLIAEGDRVVLRWTTAGRHVGDYYGTPATDRVIAMQGVDVFRLDGGLIVEAWSLWDAASVDKQLAGE</sequence>
<organism evidence="1 2">
    <name type="scientific">Ilumatobacter coccineus (strain NBRC 103263 / KCTC 29153 / YM16-304)</name>
    <dbReference type="NCBI Taxonomy" id="1313172"/>
    <lineage>
        <taxon>Bacteria</taxon>
        <taxon>Bacillati</taxon>
        <taxon>Actinomycetota</taxon>
        <taxon>Acidimicrobiia</taxon>
        <taxon>Acidimicrobiales</taxon>
        <taxon>Ilumatobacteraceae</taxon>
        <taxon>Ilumatobacter</taxon>
    </lineage>
</organism>
<reference evidence="1 2" key="1">
    <citation type="journal article" date="2013" name="Int. J. Syst. Evol. Microbiol.">
        <title>Ilumatobacter nonamiense sp. nov. and Ilumatobacter coccineum sp. nov., isolated from seashore sand.</title>
        <authorList>
            <person name="Matsumoto A."/>
            <person name="Kasai H."/>
            <person name="Matsuo Y."/>
            <person name="Shizuri Y."/>
            <person name="Ichikawa N."/>
            <person name="Fujita N."/>
            <person name="Omura S."/>
            <person name="Takahashi Y."/>
        </authorList>
    </citation>
    <scope>NUCLEOTIDE SEQUENCE [LARGE SCALE GENOMIC DNA]</scope>
    <source>
        <strain evidence="2">NBRC 103263 / KCTC 29153 / YM16-304</strain>
    </source>
</reference>
<dbReference type="KEGG" id="aym:YM304_06020"/>
<protein>
    <recommendedName>
        <fullName evidence="3">Ester cyclase</fullName>
    </recommendedName>
</protein>
<dbReference type="InterPro" id="IPR032710">
    <property type="entry name" value="NTF2-like_dom_sf"/>
</dbReference>
<dbReference type="PANTHER" id="PTHR38436">
    <property type="entry name" value="POLYKETIDE CYCLASE SNOAL-LIKE DOMAIN"/>
    <property type="match status" value="1"/>
</dbReference>
<dbReference type="RefSeq" id="WP_015440164.1">
    <property type="nucleotide sequence ID" value="NC_020520.1"/>
</dbReference>
<dbReference type="AlphaFoldDB" id="A0A6C7EA52"/>
<accession>A0A6C7EA52</accession>
<proteinExistence type="predicted"/>
<dbReference type="EMBL" id="AP012057">
    <property type="protein sequence ID" value="BAN00916.1"/>
    <property type="molecule type" value="Genomic_DNA"/>
</dbReference>
<dbReference type="InterPro" id="IPR009959">
    <property type="entry name" value="Cyclase_SnoaL-like"/>
</dbReference>
<evidence type="ECO:0008006" key="3">
    <source>
        <dbReference type="Google" id="ProtNLM"/>
    </source>
</evidence>
<dbReference type="SUPFAM" id="SSF54427">
    <property type="entry name" value="NTF2-like"/>
    <property type="match status" value="1"/>
</dbReference>
<dbReference type="GO" id="GO:0030638">
    <property type="term" value="P:polyketide metabolic process"/>
    <property type="evidence" value="ECO:0007669"/>
    <property type="project" value="InterPro"/>
</dbReference>
<dbReference type="PANTHER" id="PTHR38436:SF1">
    <property type="entry name" value="ESTER CYCLASE"/>
    <property type="match status" value="1"/>
</dbReference>
<dbReference type="Proteomes" id="UP000011863">
    <property type="component" value="Chromosome"/>
</dbReference>
<dbReference type="Pfam" id="PF07366">
    <property type="entry name" value="SnoaL"/>
    <property type="match status" value="1"/>
</dbReference>
<name>A0A6C7EA52_ILUCY</name>
<evidence type="ECO:0000313" key="2">
    <source>
        <dbReference type="Proteomes" id="UP000011863"/>
    </source>
</evidence>
<evidence type="ECO:0000313" key="1">
    <source>
        <dbReference type="EMBL" id="BAN00916.1"/>
    </source>
</evidence>